<accession>A0A942YXH3</accession>
<proteinExistence type="predicted"/>
<dbReference type="InterPro" id="IPR000086">
    <property type="entry name" value="NUDIX_hydrolase_dom"/>
</dbReference>
<dbReference type="CDD" id="cd04692">
    <property type="entry name" value="NUDIX_Hydrolase"/>
    <property type="match status" value="1"/>
</dbReference>
<feature type="domain" description="Nudix hydrolase" evidence="1">
    <location>
        <begin position="29"/>
        <end position="168"/>
    </location>
</feature>
<dbReference type="SUPFAM" id="SSF55811">
    <property type="entry name" value="Nudix"/>
    <property type="match status" value="1"/>
</dbReference>
<evidence type="ECO:0000313" key="3">
    <source>
        <dbReference type="Proteomes" id="UP000679749"/>
    </source>
</evidence>
<gene>
    <name evidence="2" type="ORF">KHA99_15320</name>
</gene>
<comment type="caution">
    <text evidence="2">The sequence shown here is derived from an EMBL/GenBank/DDBJ whole genome shotgun (WGS) entry which is preliminary data.</text>
</comment>
<dbReference type="Proteomes" id="UP000679749">
    <property type="component" value="Unassembled WGS sequence"/>
</dbReference>
<dbReference type="AlphaFoldDB" id="A0A942YXH3"/>
<reference evidence="2" key="1">
    <citation type="submission" date="2021-05" db="EMBL/GenBank/DDBJ databases">
        <title>Novel Bacillus species.</title>
        <authorList>
            <person name="Liu G."/>
        </authorList>
    </citation>
    <scope>NUCLEOTIDE SEQUENCE</scope>
    <source>
        <strain evidence="2">FJAT-49825</strain>
    </source>
</reference>
<sequence>MESEHLKIFDDDRNQIGIATREEVHKAGYWHEVFHCWFVLKEEDTDYIYLQLRSEAKMDYPGLFDITAAGHLLADESVMDGVREVSEELGIDVSFDELEPLVVIDYCVTKGNFIDKEIANIFLYKMSGGFEDFKLQEDEVSGIIKVKFDDFADFWLGGKETIHIEGFKMDDEGNKIHIEQMAGKDQFVMHQLSYYETVIERIAEKIKSN</sequence>
<dbReference type="PANTHER" id="PTHR10885">
    <property type="entry name" value="ISOPENTENYL-DIPHOSPHATE DELTA-ISOMERASE"/>
    <property type="match status" value="1"/>
</dbReference>
<dbReference type="RefSeq" id="WP_213118344.1">
    <property type="nucleotide sequence ID" value="NZ_JAGYPF010000003.1"/>
</dbReference>
<name>A0A942YXH3_9BACI</name>
<dbReference type="EMBL" id="JAGYPF010000003">
    <property type="protein sequence ID" value="MBS4213826.1"/>
    <property type="molecule type" value="Genomic_DNA"/>
</dbReference>
<dbReference type="PROSITE" id="PS51462">
    <property type="entry name" value="NUDIX"/>
    <property type="match status" value="1"/>
</dbReference>
<evidence type="ECO:0000313" key="2">
    <source>
        <dbReference type="EMBL" id="MBS4213826.1"/>
    </source>
</evidence>
<dbReference type="InterPro" id="IPR015797">
    <property type="entry name" value="NUDIX_hydrolase-like_dom_sf"/>
</dbReference>
<keyword evidence="2" id="KW-0378">Hydrolase</keyword>
<dbReference type="Gene3D" id="3.90.79.10">
    <property type="entry name" value="Nucleoside Triphosphate Pyrophosphohydrolase"/>
    <property type="match status" value="1"/>
</dbReference>
<protein>
    <submittedName>
        <fullName evidence="2">NUDIX hydrolase</fullName>
    </submittedName>
</protein>
<organism evidence="2 3">
    <name type="scientific">Neobacillus rhizophilus</name>
    <dbReference type="NCBI Taxonomy" id="2833579"/>
    <lineage>
        <taxon>Bacteria</taxon>
        <taxon>Bacillati</taxon>
        <taxon>Bacillota</taxon>
        <taxon>Bacilli</taxon>
        <taxon>Bacillales</taxon>
        <taxon>Bacillaceae</taxon>
        <taxon>Neobacillus</taxon>
    </lineage>
</organism>
<keyword evidence="3" id="KW-1185">Reference proteome</keyword>
<dbReference type="GO" id="GO:0016787">
    <property type="term" value="F:hydrolase activity"/>
    <property type="evidence" value="ECO:0007669"/>
    <property type="project" value="UniProtKB-KW"/>
</dbReference>
<dbReference type="PANTHER" id="PTHR10885:SF0">
    <property type="entry name" value="ISOPENTENYL-DIPHOSPHATE DELTA-ISOMERASE"/>
    <property type="match status" value="1"/>
</dbReference>
<evidence type="ECO:0000259" key="1">
    <source>
        <dbReference type="PROSITE" id="PS51462"/>
    </source>
</evidence>